<dbReference type="SUPFAM" id="SSF142433">
    <property type="entry name" value="CinA-like"/>
    <property type="match status" value="1"/>
</dbReference>
<gene>
    <name evidence="2" type="ORF">ATK74_1108</name>
</gene>
<dbReference type="InterPro" id="IPR036653">
    <property type="entry name" value="CinA-like_C"/>
</dbReference>
<keyword evidence="3" id="KW-1185">Reference proteome</keyword>
<dbReference type="OrthoDB" id="1253990at2"/>
<dbReference type="AlphaFoldDB" id="A0A2A9CQU5"/>
<protein>
    <submittedName>
        <fullName evidence="2">Nicotinamide-nucleotide amidase</fullName>
    </submittedName>
</protein>
<dbReference type="NCBIfam" id="TIGR00199">
    <property type="entry name" value="PncC_domain"/>
    <property type="match status" value="1"/>
</dbReference>
<comment type="caution">
    <text evidence="2">The sequence shown here is derived from an EMBL/GenBank/DDBJ whole genome shotgun (WGS) entry which is preliminary data.</text>
</comment>
<dbReference type="Proteomes" id="UP000226079">
    <property type="component" value="Unassembled WGS sequence"/>
</dbReference>
<dbReference type="Pfam" id="PF02464">
    <property type="entry name" value="CinA"/>
    <property type="match status" value="1"/>
</dbReference>
<dbReference type="EMBL" id="PDJC01000001">
    <property type="protein sequence ID" value="PFG16561.1"/>
    <property type="molecule type" value="Genomic_DNA"/>
</dbReference>
<name>A0A2A9CQU5_9ACTN</name>
<sequence>MTLPDPRVEALVAGLSASGQTVATAESLTGGLIGATLTEVPGASAVYLGGVIVYQTALKARLGGVPDAILERDGPVAGSTAEALAVGVRDSTGATWGLSVTGVAGPTSQAGQPPGTVWIGLAGPSGVISRHLQLDGDRSQVRAATVDAALSWLAGQALGKDWSCS</sequence>
<organism evidence="2 3">
    <name type="scientific">Propionicimonas paludicola</name>
    <dbReference type="NCBI Taxonomy" id="185243"/>
    <lineage>
        <taxon>Bacteria</taxon>
        <taxon>Bacillati</taxon>
        <taxon>Actinomycetota</taxon>
        <taxon>Actinomycetes</taxon>
        <taxon>Propionibacteriales</taxon>
        <taxon>Nocardioidaceae</taxon>
        <taxon>Propionicimonas</taxon>
    </lineage>
</organism>
<dbReference type="InterPro" id="IPR008136">
    <property type="entry name" value="CinA_C"/>
</dbReference>
<dbReference type="RefSeq" id="WP_098460087.1">
    <property type="nucleotide sequence ID" value="NZ_PDJC01000001.1"/>
</dbReference>
<evidence type="ECO:0000313" key="3">
    <source>
        <dbReference type="Proteomes" id="UP000226079"/>
    </source>
</evidence>
<dbReference type="Gene3D" id="3.90.950.20">
    <property type="entry name" value="CinA-like"/>
    <property type="match status" value="1"/>
</dbReference>
<accession>A0A2A9CQU5</accession>
<feature type="domain" description="CinA C-terminal" evidence="1">
    <location>
        <begin position="9"/>
        <end position="154"/>
    </location>
</feature>
<evidence type="ECO:0000313" key="2">
    <source>
        <dbReference type="EMBL" id="PFG16561.1"/>
    </source>
</evidence>
<evidence type="ECO:0000259" key="1">
    <source>
        <dbReference type="Pfam" id="PF02464"/>
    </source>
</evidence>
<reference evidence="2 3" key="1">
    <citation type="submission" date="2017-10" db="EMBL/GenBank/DDBJ databases">
        <title>Sequencing the genomes of 1000 actinobacteria strains.</title>
        <authorList>
            <person name="Klenk H.-P."/>
        </authorList>
    </citation>
    <scope>NUCLEOTIDE SEQUENCE [LARGE SCALE GENOMIC DNA]</scope>
    <source>
        <strain evidence="2 3">DSM 15597</strain>
    </source>
</reference>
<proteinExistence type="predicted"/>